<evidence type="ECO:0000256" key="2">
    <source>
        <dbReference type="ARBA" id="ARBA00022676"/>
    </source>
</evidence>
<dbReference type="EC" id="2.4.1.289" evidence="5"/>
<dbReference type="Proteomes" id="UP000494245">
    <property type="component" value="Unassembled WGS sequence"/>
</dbReference>
<name>A0A6V8LXQ2_9BACT</name>
<proteinExistence type="inferred from homology"/>
<comment type="similarity">
    <text evidence="1">Belongs to the glycosyltransferase 2 family.</text>
</comment>
<dbReference type="Pfam" id="PF00535">
    <property type="entry name" value="Glycos_transf_2"/>
    <property type="match status" value="1"/>
</dbReference>
<dbReference type="GO" id="GO:0102096">
    <property type="term" value="F:decaprenyl-N-acetyl-alpha-D-glucosaminyl-pyrophosphate:dTDP-alpha-L-rhamnose rhamnosyltransferase activity"/>
    <property type="evidence" value="ECO:0007669"/>
    <property type="project" value="UniProtKB-EC"/>
</dbReference>
<sequence length="526" mass="57046">MLRLLENLPDALRRALVHGSEGARHLSFCAGLAAQARKDRLAAELLLAAWAESPLDASLAAQAANLHSAPESARELARHVAANTAAPADLTYYRRLAQRRDAPKIAAYLDAQAAKEPGNLFWTAKTLFHALDAEDWERATASAAPLPEPLARLVESETALLSGDAPRALANASRLARLWECPGLEQRLGLAFLGQGDPDQAGRWLRAGIAREPWRTRSLLLLHDLEHGLREAAAPLPGRTAVLLYTWNKAREIDLTLQSLLASRLHGATVVVLDNGSTDDTPQVLRAWTERAGGQRLETVRLPVNVGAPVARNWLASLETARAAEWIVYLDDDVSLPEDWLERLGAAASLYPDAGVWGARVREYARPSHVQSADVFLLPPDEEGGAFSLSSCHHEALDRGHLRAVRPCATVTGCCHLFRAATLQALGGFDLRFSPSQYDDLDHDIRLLLSGKAPVCQGHLAVGHFKATGSQGQPGQAQYGLGHAHQFKLRHKHSAGDYRRAAALADRLAWEDLRAKALAAGEAHAP</sequence>
<comment type="caution">
    <text evidence="5">The sequence shown here is derived from an EMBL/GenBank/DDBJ whole genome shotgun (WGS) entry which is preliminary data.</text>
</comment>
<dbReference type="PANTHER" id="PTHR43179">
    <property type="entry name" value="RHAMNOSYLTRANSFERASE WBBL"/>
    <property type="match status" value="1"/>
</dbReference>
<dbReference type="EMBL" id="BLTE01000003">
    <property type="protein sequence ID" value="GFK93055.1"/>
    <property type="molecule type" value="Genomic_DNA"/>
</dbReference>
<dbReference type="RefSeq" id="WP_173081719.1">
    <property type="nucleotide sequence ID" value="NZ_BLTE01000003.1"/>
</dbReference>
<evidence type="ECO:0000313" key="6">
    <source>
        <dbReference type="Proteomes" id="UP000494245"/>
    </source>
</evidence>
<evidence type="ECO:0000256" key="1">
    <source>
        <dbReference type="ARBA" id="ARBA00006739"/>
    </source>
</evidence>
<accession>A0A6V8LXQ2</accession>
<evidence type="ECO:0000313" key="5">
    <source>
        <dbReference type="EMBL" id="GFK93055.1"/>
    </source>
</evidence>
<protein>
    <submittedName>
        <fullName evidence="5">N-acetylglucosaminyl-diphospho-decaprenol L-rhamnosyltransferase</fullName>
        <ecNumber evidence="5">2.4.1.289</ecNumber>
    </submittedName>
</protein>
<dbReference type="SUPFAM" id="SSF53448">
    <property type="entry name" value="Nucleotide-diphospho-sugar transferases"/>
    <property type="match status" value="1"/>
</dbReference>
<keyword evidence="6" id="KW-1185">Reference proteome</keyword>
<evidence type="ECO:0000256" key="3">
    <source>
        <dbReference type="ARBA" id="ARBA00022679"/>
    </source>
</evidence>
<organism evidence="5 6">
    <name type="scientific">Fundidesulfovibrio magnetotacticus</name>
    <dbReference type="NCBI Taxonomy" id="2730080"/>
    <lineage>
        <taxon>Bacteria</taxon>
        <taxon>Pseudomonadati</taxon>
        <taxon>Thermodesulfobacteriota</taxon>
        <taxon>Desulfovibrionia</taxon>
        <taxon>Desulfovibrionales</taxon>
        <taxon>Desulfovibrionaceae</taxon>
        <taxon>Fundidesulfovibrio</taxon>
    </lineage>
</organism>
<reference evidence="5 6" key="1">
    <citation type="submission" date="2020-04" db="EMBL/GenBank/DDBJ databases">
        <authorList>
            <consortium name="Desulfovibrio sp. FSS-1 genome sequencing consortium"/>
            <person name="Shimoshige H."/>
            <person name="Kobayashi H."/>
            <person name="Maekawa T."/>
        </authorList>
    </citation>
    <scope>NUCLEOTIDE SEQUENCE [LARGE SCALE GENOMIC DNA]</scope>
    <source>
        <strain evidence="5 6">SIID29052-01</strain>
    </source>
</reference>
<dbReference type="AlphaFoldDB" id="A0A6V8LXQ2"/>
<keyword evidence="3 5" id="KW-0808">Transferase</keyword>
<dbReference type="Gene3D" id="3.90.550.10">
    <property type="entry name" value="Spore Coat Polysaccharide Biosynthesis Protein SpsA, Chain A"/>
    <property type="match status" value="1"/>
</dbReference>
<reference evidence="5 6" key="2">
    <citation type="submission" date="2020-05" db="EMBL/GenBank/DDBJ databases">
        <title>Draft genome sequence of Desulfovibrio sp. strainFSS-1.</title>
        <authorList>
            <person name="Shimoshige H."/>
            <person name="Kobayashi H."/>
            <person name="Maekawa T."/>
        </authorList>
    </citation>
    <scope>NUCLEOTIDE SEQUENCE [LARGE SCALE GENOMIC DNA]</scope>
    <source>
        <strain evidence="5 6">SIID29052-01</strain>
    </source>
</reference>
<dbReference type="PANTHER" id="PTHR43179:SF12">
    <property type="entry name" value="GALACTOFURANOSYLTRANSFERASE GLFT2"/>
    <property type="match status" value="1"/>
</dbReference>
<feature type="domain" description="Glycosyltransferase 2-like" evidence="4">
    <location>
        <begin position="243"/>
        <end position="373"/>
    </location>
</feature>
<gene>
    <name evidence="5" type="primary">wbbL_2</name>
    <name evidence="5" type="ORF">NNJEOMEG_00884</name>
</gene>
<keyword evidence="2 5" id="KW-0328">Glycosyltransferase</keyword>
<dbReference type="InterPro" id="IPR001173">
    <property type="entry name" value="Glyco_trans_2-like"/>
</dbReference>
<dbReference type="InterPro" id="IPR029044">
    <property type="entry name" value="Nucleotide-diphossugar_trans"/>
</dbReference>
<evidence type="ECO:0000259" key="4">
    <source>
        <dbReference type="Pfam" id="PF00535"/>
    </source>
</evidence>